<evidence type="ECO:0000313" key="1">
    <source>
        <dbReference type="EMBL" id="GHC77990.1"/>
    </source>
</evidence>
<dbReference type="EMBL" id="BMVC01000001">
    <property type="protein sequence ID" value="GHC77990.1"/>
    <property type="molecule type" value="Genomic_DNA"/>
</dbReference>
<protein>
    <submittedName>
        <fullName evidence="1">HEXXH motif domain-containing protein</fullName>
    </submittedName>
</protein>
<dbReference type="InterPro" id="IPR026337">
    <property type="entry name" value="AKG_HExxH"/>
</dbReference>
<sequence>MSDTEHHRLPLRTLTAVATGEVDASDVALLTAARRSRTLLALVGAYELTPALDRLPNDWPRTGLPPTLPRTAWKLLCAVQRADPAAADAVLADPMVGGRALQLLRRISHGAKSSGPDVPLRAEAGLAGSLAAAAAIRSGTRCSLRVPAHRGRLWLPSLGLTGRVARGEWAVVGVECTERETVVFGDSGSVRLPGALHLPSEGWHPLPGVELPGGSGTVTLDHLSPQRDYRSLLDPAPLPPDELDRWRQLLADASELLRADHPPAHRLVWGAVRCLVPAAATSTHPVSATAPDTFGAVVMSLPPDAPTAAATLVHEAHHQLLAAVDDLTPLLDQGRPGPEPLHFAPWRRDPRPLRGLVYGTHATAGITAFWHRRRTPGDDRAAFEFAYHRWQLRVALTALHSSDRLTLAGAHLVSALDGQAAPWWPERVAELPGALAAQCCADLVASWRAAHLAVAETDADALARRWLAGEPPPAVLPPVRLVPARAQSRVLSRLWLTRLWLTDRPAFDRLRAELEAGTSDLWGAGELTVADAALVAGDREEARGLFLKAADPLSTPVNVSDWVGLGLVHDETPPGNLLLERPELVVAVHAALLRAGTHPPGPHELARWFAPPGPGGAGSHAERVDVAVGP</sequence>
<proteinExistence type="predicted"/>
<accession>A0A918WSB5</accession>
<dbReference type="RefSeq" id="WP_189820808.1">
    <property type="nucleotide sequence ID" value="NZ_BMVC01000001.1"/>
</dbReference>
<reference evidence="1" key="2">
    <citation type="submission" date="2020-09" db="EMBL/GenBank/DDBJ databases">
        <authorList>
            <person name="Sun Q."/>
            <person name="Ohkuma M."/>
        </authorList>
    </citation>
    <scope>NUCLEOTIDE SEQUENCE</scope>
    <source>
        <strain evidence="1">JCM 4637</strain>
    </source>
</reference>
<dbReference type="Proteomes" id="UP000638353">
    <property type="component" value="Unassembled WGS sequence"/>
</dbReference>
<gene>
    <name evidence="1" type="ORF">GCM10010334_02850</name>
</gene>
<dbReference type="NCBIfam" id="TIGR04267">
    <property type="entry name" value="mod_HExxH"/>
    <property type="match status" value="1"/>
</dbReference>
<dbReference type="AlphaFoldDB" id="A0A918WSB5"/>
<name>A0A918WSB5_9ACTN</name>
<reference evidence="1" key="1">
    <citation type="journal article" date="2014" name="Int. J. Syst. Evol. Microbiol.">
        <title>Complete genome sequence of Corynebacterium casei LMG S-19264T (=DSM 44701T), isolated from a smear-ripened cheese.</title>
        <authorList>
            <consortium name="US DOE Joint Genome Institute (JGI-PGF)"/>
            <person name="Walter F."/>
            <person name="Albersmeier A."/>
            <person name="Kalinowski J."/>
            <person name="Ruckert C."/>
        </authorList>
    </citation>
    <scope>NUCLEOTIDE SEQUENCE</scope>
    <source>
        <strain evidence="1">JCM 4637</strain>
    </source>
</reference>
<organism evidence="1 2">
    <name type="scientific">Streptomyces finlayi</name>
    <dbReference type="NCBI Taxonomy" id="67296"/>
    <lineage>
        <taxon>Bacteria</taxon>
        <taxon>Bacillati</taxon>
        <taxon>Actinomycetota</taxon>
        <taxon>Actinomycetes</taxon>
        <taxon>Kitasatosporales</taxon>
        <taxon>Streptomycetaceae</taxon>
        <taxon>Streptomyces</taxon>
    </lineage>
</organism>
<evidence type="ECO:0000313" key="2">
    <source>
        <dbReference type="Proteomes" id="UP000638353"/>
    </source>
</evidence>
<comment type="caution">
    <text evidence="1">The sequence shown here is derived from an EMBL/GenBank/DDBJ whole genome shotgun (WGS) entry which is preliminary data.</text>
</comment>